<accession>A0ABR4BD33</accession>
<evidence type="ECO:0000313" key="4">
    <source>
        <dbReference type="Proteomes" id="UP001590951"/>
    </source>
</evidence>
<evidence type="ECO:0000259" key="2">
    <source>
        <dbReference type="Pfam" id="PF09791"/>
    </source>
</evidence>
<dbReference type="PANTHER" id="PTHR21193:SF3">
    <property type="entry name" value="OXIDOREDUCTASE-LIKE DOMAIN-CONTAINING PROTEIN 1"/>
    <property type="match status" value="1"/>
</dbReference>
<keyword evidence="4" id="KW-1185">Reference proteome</keyword>
<reference evidence="3 4" key="1">
    <citation type="submission" date="2024-09" db="EMBL/GenBank/DDBJ databases">
        <title>Rethinking Asexuality: The Enigmatic Case of Functional Sexual Genes in Lepraria (Stereocaulaceae).</title>
        <authorList>
            <person name="Doellman M."/>
            <person name="Sun Y."/>
            <person name="Barcenas-Pena A."/>
            <person name="Lumbsch H.T."/>
            <person name="Grewe F."/>
        </authorList>
    </citation>
    <scope>NUCLEOTIDE SEQUENCE [LARGE SCALE GENOMIC DNA]</scope>
    <source>
        <strain evidence="3 4">Grewe 0041</strain>
    </source>
</reference>
<dbReference type="EMBL" id="JBHFEH010000013">
    <property type="protein sequence ID" value="KAL2054951.1"/>
    <property type="molecule type" value="Genomic_DNA"/>
</dbReference>
<protein>
    <recommendedName>
        <fullName evidence="2">Oxidoreductase-like domain-containing protein</fullName>
    </recommendedName>
</protein>
<feature type="region of interest" description="Disordered" evidence="1">
    <location>
        <begin position="48"/>
        <end position="123"/>
    </location>
</feature>
<proteinExistence type="predicted"/>
<gene>
    <name evidence="3" type="ORF">ABVK25_004773</name>
</gene>
<dbReference type="InterPro" id="IPR019180">
    <property type="entry name" value="Oxidoreductase-like_N"/>
</dbReference>
<dbReference type="Proteomes" id="UP001590951">
    <property type="component" value="Unassembled WGS sequence"/>
</dbReference>
<feature type="region of interest" description="Disordered" evidence="1">
    <location>
        <begin position="156"/>
        <end position="191"/>
    </location>
</feature>
<evidence type="ECO:0000313" key="3">
    <source>
        <dbReference type="EMBL" id="KAL2054951.1"/>
    </source>
</evidence>
<dbReference type="InterPro" id="IPR039251">
    <property type="entry name" value="OXLD1"/>
</dbReference>
<evidence type="ECO:0000256" key="1">
    <source>
        <dbReference type="SAM" id="MobiDB-lite"/>
    </source>
</evidence>
<feature type="domain" description="Oxidoreductase-like" evidence="2">
    <location>
        <begin position="119"/>
        <end position="153"/>
    </location>
</feature>
<feature type="compositionally biased region" description="Basic and acidic residues" evidence="1">
    <location>
        <begin position="112"/>
        <end position="123"/>
    </location>
</feature>
<feature type="compositionally biased region" description="Gly residues" evidence="1">
    <location>
        <begin position="170"/>
        <end position="191"/>
    </location>
</feature>
<organism evidence="3 4">
    <name type="scientific">Lepraria finkii</name>
    <dbReference type="NCBI Taxonomy" id="1340010"/>
    <lineage>
        <taxon>Eukaryota</taxon>
        <taxon>Fungi</taxon>
        <taxon>Dikarya</taxon>
        <taxon>Ascomycota</taxon>
        <taxon>Pezizomycotina</taxon>
        <taxon>Lecanoromycetes</taxon>
        <taxon>OSLEUM clade</taxon>
        <taxon>Lecanoromycetidae</taxon>
        <taxon>Lecanorales</taxon>
        <taxon>Lecanorineae</taxon>
        <taxon>Stereocaulaceae</taxon>
        <taxon>Lepraria</taxon>
    </lineage>
</organism>
<dbReference type="Pfam" id="PF09791">
    <property type="entry name" value="Oxidored-like"/>
    <property type="match status" value="1"/>
</dbReference>
<sequence>MPLRLLHRFSHPYRLFHISTRLRLRDRPSPSTVSQGADDYYALLLQSSTPTPTAKKTVNPARTPKSTNPSSSSNVPPPSSATPAQDSDKAPDTRILFSKVASGPSPKMRGLARAEKGLERPPEPDNCCMSGCVNCVWDSYREEVEEWAAARRRHDRGAAAKSVGSRRGRSGGVGEGVVGEGEDGGWGWGFR</sequence>
<dbReference type="PANTHER" id="PTHR21193">
    <property type="entry name" value="OXIDOREDUCTASE-LIKE DOMAIN-CONTAINING PROTEIN 1"/>
    <property type="match status" value="1"/>
</dbReference>
<comment type="caution">
    <text evidence="3">The sequence shown here is derived from an EMBL/GenBank/DDBJ whole genome shotgun (WGS) entry which is preliminary data.</text>
</comment>
<name>A0ABR4BD33_9LECA</name>